<dbReference type="Gene3D" id="3.90.1150.10">
    <property type="entry name" value="Aspartate Aminotransferase, domain 1"/>
    <property type="match status" value="1"/>
</dbReference>
<organism evidence="6 7">
    <name type="scientific">Actinomyces capricornis</name>
    <dbReference type="NCBI Taxonomy" id="2755559"/>
    <lineage>
        <taxon>Bacteria</taxon>
        <taxon>Bacillati</taxon>
        <taxon>Actinomycetota</taxon>
        <taxon>Actinomycetes</taxon>
        <taxon>Actinomycetales</taxon>
        <taxon>Actinomycetaceae</taxon>
        <taxon>Actinomyces</taxon>
    </lineage>
</organism>
<evidence type="ECO:0000313" key="7">
    <source>
        <dbReference type="Proteomes" id="UP000824496"/>
    </source>
</evidence>
<comment type="cofactor">
    <cofactor evidence="1">
        <name>pyridoxal 5'-phosphate</name>
        <dbReference type="ChEBI" id="CHEBI:597326"/>
    </cofactor>
</comment>
<feature type="domain" description="Aminotransferase class I/classII large" evidence="5">
    <location>
        <begin position="46"/>
        <end position="405"/>
    </location>
</feature>
<dbReference type="InterPro" id="IPR015424">
    <property type="entry name" value="PyrdxlP-dep_Trfase"/>
</dbReference>
<keyword evidence="2" id="KW-0032">Aminotransferase</keyword>
<dbReference type="PANTHER" id="PTHR42790">
    <property type="entry name" value="AMINOTRANSFERASE"/>
    <property type="match status" value="1"/>
</dbReference>
<keyword evidence="3" id="KW-0808">Transferase</keyword>
<dbReference type="InterPro" id="IPR015422">
    <property type="entry name" value="PyrdxlP-dep_Trfase_small"/>
</dbReference>
<protein>
    <submittedName>
        <fullName evidence="6">GntR family transcriptional regulator</fullName>
    </submittedName>
</protein>
<gene>
    <name evidence="6" type="primary">avtA_2</name>
    <name evidence="6" type="ORF">MANAM107_19530</name>
</gene>
<dbReference type="CDD" id="cd00609">
    <property type="entry name" value="AAT_like"/>
    <property type="match status" value="1"/>
</dbReference>
<evidence type="ECO:0000256" key="3">
    <source>
        <dbReference type="ARBA" id="ARBA00022679"/>
    </source>
</evidence>
<dbReference type="RefSeq" id="WP_223907845.1">
    <property type="nucleotide sequence ID" value="NZ_AP025017.1"/>
</dbReference>
<evidence type="ECO:0000313" key="6">
    <source>
        <dbReference type="EMBL" id="BDA65119.1"/>
    </source>
</evidence>
<dbReference type="Proteomes" id="UP000824496">
    <property type="component" value="Chromosome"/>
</dbReference>
<keyword evidence="4" id="KW-0663">Pyridoxal phosphate</keyword>
<dbReference type="SUPFAM" id="SSF53383">
    <property type="entry name" value="PLP-dependent transferases"/>
    <property type="match status" value="1"/>
</dbReference>
<dbReference type="InterPro" id="IPR015421">
    <property type="entry name" value="PyrdxlP-dep_Trfase_major"/>
</dbReference>
<dbReference type="EMBL" id="AP025017">
    <property type="protein sequence ID" value="BDA65119.1"/>
    <property type="molecule type" value="Genomic_DNA"/>
</dbReference>
<proteinExistence type="predicted"/>
<accession>A0ABN6K642</accession>
<evidence type="ECO:0000256" key="4">
    <source>
        <dbReference type="ARBA" id="ARBA00022898"/>
    </source>
</evidence>
<dbReference type="InterPro" id="IPR004839">
    <property type="entry name" value="Aminotransferase_I/II_large"/>
</dbReference>
<dbReference type="InterPro" id="IPR050859">
    <property type="entry name" value="Class-I_PLP-dep_aminotransf"/>
</dbReference>
<evidence type="ECO:0000256" key="1">
    <source>
        <dbReference type="ARBA" id="ARBA00001933"/>
    </source>
</evidence>
<name>A0ABN6K642_9ACTO</name>
<sequence>MTSATTPTGKERFAAEPAMRYARREHEFRPSPVRAVFELALDPRFVSLAGGNPDTALLPHEEIAEISARLLRDRGAEILQYGSGAGIAALPEVIGALMAAQGAQVSPRELLITTGSQMGIDLATKLLCDPGDVVVAEGPTYVGAMGVFGAYETELRQIPVDDDGLVPQALEEALDAAQREGRRVGYLYTIPHHQNPSGTTLSQPRREQVVEICARRGVPIVEDDPYAFVGFPGTEPLASLYSLNPAGVVHLGSFSKIFSPGMRVGWMAAPPQVRDRLQIAGESVDIHPSVLAQEIVAAYVGTPSWSEHLGRLRQAYAERCQGLLDSLAQHVPDGVRWTVPSGGFFTWVTLEGVDPGADILGAAIERELIVVPGRACFAGEPPGACLRLAYSGSSPQALQEGARRLAQVIDDLRQAHPA</sequence>
<evidence type="ECO:0000259" key="5">
    <source>
        <dbReference type="Pfam" id="PF00155"/>
    </source>
</evidence>
<dbReference type="PANTHER" id="PTHR42790:SF19">
    <property type="entry name" value="KYNURENINE_ALPHA-AMINOADIPATE AMINOTRANSFERASE, MITOCHONDRIAL"/>
    <property type="match status" value="1"/>
</dbReference>
<reference evidence="6 7" key="1">
    <citation type="submission" date="2021-08" db="EMBL/GenBank/DDBJ databases">
        <title>Whole genome sequence of novel Actinomyces species strain MAS-1.</title>
        <authorList>
            <person name="Saito M."/>
            <person name="Kuwahara N."/>
            <person name="Takizawa T."/>
            <person name="Gotouda H."/>
            <person name="Ochiai T."/>
        </authorList>
    </citation>
    <scope>NUCLEOTIDE SEQUENCE [LARGE SCALE GENOMIC DNA]</scope>
    <source>
        <strain evidence="6 7">MAS-1</strain>
    </source>
</reference>
<dbReference type="Pfam" id="PF00155">
    <property type="entry name" value="Aminotran_1_2"/>
    <property type="match status" value="1"/>
</dbReference>
<dbReference type="Gene3D" id="3.40.640.10">
    <property type="entry name" value="Type I PLP-dependent aspartate aminotransferase-like (Major domain)"/>
    <property type="match status" value="1"/>
</dbReference>
<keyword evidence="7" id="KW-1185">Reference proteome</keyword>
<evidence type="ECO:0000256" key="2">
    <source>
        <dbReference type="ARBA" id="ARBA00022576"/>
    </source>
</evidence>